<dbReference type="Proteomes" id="UP001082899">
    <property type="component" value="Unassembled WGS sequence"/>
</dbReference>
<dbReference type="PANTHER" id="PTHR31223">
    <property type="entry name" value="LOG FAMILY PROTEIN YJL055W"/>
    <property type="match status" value="1"/>
</dbReference>
<reference evidence="4" key="1">
    <citation type="submission" date="2022-11" db="EMBL/GenBank/DDBJ databases">
        <title>Robbsia betulipollinis sp. nov., isolated from pollen of birch (Betula pendula).</title>
        <authorList>
            <person name="Shi H."/>
            <person name="Ambika Manirajan B."/>
            <person name="Ratering S."/>
            <person name="Geissler-Plaum R."/>
            <person name="Schnell S."/>
        </authorList>
    </citation>
    <scope>NUCLEOTIDE SEQUENCE</scope>
    <source>
        <strain evidence="4">Bb-Pol-6</strain>
    </source>
</reference>
<dbReference type="RefSeq" id="WP_267847749.1">
    <property type="nucleotide sequence ID" value="NZ_JAPMXC010000001.1"/>
</dbReference>
<keyword evidence="5" id="KW-1185">Reference proteome</keyword>
<dbReference type="InterPro" id="IPR005269">
    <property type="entry name" value="LOG"/>
</dbReference>
<dbReference type="Gene3D" id="3.40.50.450">
    <property type="match status" value="1"/>
</dbReference>
<name>A0ABT3ZMG1_9BURK</name>
<dbReference type="SUPFAM" id="SSF102405">
    <property type="entry name" value="MCP/YpsA-like"/>
    <property type="match status" value="1"/>
</dbReference>
<comment type="similarity">
    <text evidence="2 3">Belongs to the LOG family.</text>
</comment>
<comment type="catalytic activity">
    <reaction evidence="1">
        <text>AMP + H2O = D-ribose 5-phosphate + adenine</text>
        <dbReference type="Rhea" id="RHEA:20129"/>
        <dbReference type="ChEBI" id="CHEBI:15377"/>
        <dbReference type="ChEBI" id="CHEBI:16708"/>
        <dbReference type="ChEBI" id="CHEBI:78346"/>
        <dbReference type="ChEBI" id="CHEBI:456215"/>
        <dbReference type="EC" id="3.2.2.4"/>
    </reaction>
</comment>
<dbReference type="Pfam" id="PF03641">
    <property type="entry name" value="Lysine_decarbox"/>
    <property type="match status" value="1"/>
</dbReference>
<keyword evidence="3" id="KW-0378">Hydrolase</keyword>
<dbReference type="InterPro" id="IPR031100">
    <property type="entry name" value="LOG_fam"/>
</dbReference>
<accession>A0ABT3ZMG1</accession>
<sequence>MQAVCVYCGSAFGTRDTYREAATALGQALAAAGITLVYGGGRVGLMGRIADAVLAAGGRAIGVIPQLLVDREVAHTGLSELHVVADMHERKRMMADLCDGFIAMPGGAGTLEELFEVYTWAQLGYHNKPIGLLNVAGFYDPLLAMLRHTAQEGFLRESFVDLLVVENQVPALLAALRERKPVTIDKWARHHDAV</sequence>
<evidence type="ECO:0000256" key="3">
    <source>
        <dbReference type="RuleBase" id="RU363015"/>
    </source>
</evidence>
<organism evidence="4 5">
    <name type="scientific">Robbsia betulipollinis</name>
    <dbReference type="NCBI Taxonomy" id="2981849"/>
    <lineage>
        <taxon>Bacteria</taxon>
        <taxon>Pseudomonadati</taxon>
        <taxon>Pseudomonadota</taxon>
        <taxon>Betaproteobacteria</taxon>
        <taxon>Burkholderiales</taxon>
        <taxon>Burkholderiaceae</taxon>
        <taxon>Robbsia</taxon>
    </lineage>
</organism>
<evidence type="ECO:0000256" key="2">
    <source>
        <dbReference type="ARBA" id="ARBA00006763"/>
    </source>
</evidence>
<gene>
    <name evidence="4" type="ORF">OVY01_10875</name>
</gene>
<evidence type="ECO:0000256" key="1">
    <source>
        <dbReference type="ARBA" id="ARBA00000274"/>
    </source>
</evidence>
<evidence type="ECO:0000313" key="4">
    <source>
        <dbReference type="EMBL" id="MCY0387729.1"/>
    </source>
</evidence>
<comment type="caution">
    <text evidence="4">The sequence shown here is derived from an EMBL/GenBank/DDBJ whole genome shotgun (WGS) entry which is preliminary data.</text>
</comment>
<protein>
    <recommendedName>
        <fullName evidence="3">Cytokinin riboside 5'-monophosphate phosphoribohydrolase</fullName>
        <ecNumber evidence="3">3.2.2.n1</ecNumber>
    </recommendedName>
</protein>
<keyword evidence="3" id="KW-0203">Cytokinin biosynthesis</keyword>
<dbReference type="EMBL" id="JAPMXC010000001">
    <property type="protein sequence ID" value="MCY0387729.1"/>
    <property type="molecule type" value="Genomic_DNA"/>
</dbReference>
<proteinExistence type="inferred from homology"/>
<dbReference type="NCBIfam" id="TIGR00730">
    <property type="entry name" value="Rossman fold protein, TIGR00730 family"/>
    <property type="match status" value="1"/>
</dbReference>
<evidence type="ECO:0000313" key="5">
    <source>
        <dbReference type="Proteomes" id="UP001082899"/>
    </source>
</evidence>
<dbReference type="PANTHER" id="PTHR31223:SF70">
    <property type="entry name" value="LOG FAMILY PROTEIN YJL055W"/>
    <property type="match status" value="1"/>
</dbReference>
<dbReference type="EC" id="3.2.2.n1" evidence="3"/>